<evidence type="ECO:0000256" key="12">
    <source>
        <dbReference type="ARBA" id="ARBA00045556"/>
    </source>
</evidence>
<feature type="compositionally biased region" description="Polar residues" evidence="13">
    <location>
        <begin position="295"/>
        <end position="308"/>
    </location>
</feature>
<dbReference type="GO" id="GO:0006508">
    <property type="term" value="P:proteolysis"/>
    <property type="evidence" value="ECO:0007669"/>
    <property type="project" value="UniProtKB-KW"/>
</dbReference>
<dbReference type="Pfam" id="PF08773">
    <property type="entry name" value="CathepsinC_exc"/>
    <property type="match status" value="1"/>
</dbReference>
<gene>
    <name evidence="15" type="ORF">MCOR_48637</name>
</gene>
<dbReference type="PROSITE" id="PS00139">
    <property type="entry name" value="THIOL_PROTEASE_CYS"/>
    <property type="match status" value="1"/>
</dbReference>
<protein>
    <recommendedName>
        <fullName evidence="4">Dipeptidyl peptidase 1</fullName>
    </recommendedName>
    <alternativeName>
        <fullName evidence="9">Cathepsin C</fullName>
    </alternativeName>
    <alternativeName>
        <fullName evidence="8">Cathepsin J</fullName>
    </alternativeName>
    <alternativeName>
        <fullName evidence="11">Dipeptidyl peptidase I</fullName>
    </alternativeName>
    <alternativeName>
        <fullName evidence="10">Dipeptidyl transferase</fullName>
    </alternativeName>
</protein>
<dbReference type="GO" id="GO:0008234">
    <property type="term" value="F:cysteine-type peptidase activity"/>
    <property type="evidence" value="ECO:0007669"/>
    <property type="project" value="UniProtKB-KW"/>
</dbReference>
<dbReference type="InterPro" id="IPR000169">
    <property type="entry name" value="Pept_cys_AS"/>
</dbReference>
<dbReference type="Gene3D" id="3.90.70.10">
    <property type="entry name" value="Cysteine proteinases"/>
    <property type="match status" value="1"/>
</dbReference>
<feature type="domain" description="Peptidase C1A papain C-terminal" evidence="14">
    <location>
        <begin position="710"/>
        <end position="833"/>
    </location>
</feature>
<evidence type="ECO:0000256" key="3">
    <source>
        <dbReference type="ARBA" id="ARBA00011610"/>
    </source>
</evidence>
<dbReference type="InterPro" id="IPR014882">
    <property type="entry name" value="CathepsinC_exc"/>
</dbReference>
<evidence type="ECO:0000256" key="10">
    <source>
        <dbReference type="ARBA" id="ARBA00030778"/>
    </source>
</evidence>
<comment type="function">
    <text evidence="12">Thiol protease. Has dipeptidylpeptidase activity. Active against a broad range of dipeptide substrates composed of both polar and hydrophobic amino acids. Proline cannot occupy the P1 position and arginine cannot occupy the P2 position of the substrate. Can act as both an exopeptidase and endopeptidase. Activates serine proteases such as elastase, cathepsin G and granzymes A and B.</text>
</comment>
<dbReference type="SUPFAM" id="SSF75001">
    <property type="entry name" value="Dipeptidyl peptidase I (cathepsin C), exclusion domain"/>
    <property type="match status" value="1"/>
</dbReference>
<reference evidence="15 16" key="1">
    <citation type="submission" date="2020-06" db="EMBL/GenBank/DDBJ databases">
        <authorList>
            <person name="Li R."/>
            <person name="Bekaert M."/>
        </authorList>
    </citation>
    <scope>NUCLEOTIDE SEQUENCE [LARGE SCALE GENOMIC DNA]</scope>
    <source>
        <strain evidence="16">wild</strain>
    </source>
</reference>
<keyword evidence="7" id="KW-0788">Thiol protease</keyword>
<dbReference type="EMBL" id="CACVKT020008526">
    <property type="protein sequence ID" value="CAC5415990.1"/>
    <property type="molecule type" value="Genomic_DNA"/>
</dbReference>
<evidence type="ECO:0000256" key="8">
    <source>
        <dbReference type="ARBA" id="ARBA00029762"/>
    </source>
</evidence>
<evidence type="ECO:0000256" key="1">
    <source>
        <dbReference type="ARBA" id="ARBA00001923"/>
    </source>
</evidence>
<dbReference type="SMART" id="SM00645">
    <property type="entry name" value="Pept_C1"/>
    <property type="match status" value="1"/>
</dbReference>
<comment type="subunit">
    <text evidence="3">Tetramer of heterotrimers consisting of exclusion domain, heavy- and light chains.</text>
</comment>
<dbReference type="InterPro" id="IPR013128">
    <property type="entry name" value="Peptidase_C1A"/>
</dbReference>
<name>A0A6J8E697_MYTCO</name>
<dbReference type="OrthoDB" id="3789175at2759"/>
<dbReference type="Gene3D" id="2.40.128.80">
    <property type="entry name" value="Cathepsin C, exclusion domain"/>
    <property type="match status" value="1"/>
</dbReference>
<dbReference type="InterPro" id="IPR036496">
    <property type="entry name" value="CathepsinC_exc_dom_sf"/>
</dbReference>
<dbReference type="AlphaFoldDB" id="A0A6J8E697"/>
<evidence type="ECO:0000256" key="6">
    <source>
        <dbReference type="ARBA" id="ARBA00022801"/>
    </source>
</evidence>
<accession>A0A6J8E697</accession>
<organism evidence="15 16">
    <name type="scientific">Mytilus coruscus</name>
    <name type="common">Sea mussel</name>
    <dbReference type="NCBI Taxonomy" id="42192"/>
    <lineage>
        <taxon>Eukaryota</taxon>
        <taxon>Metazoa</taxon>
        <taxon>Spiralia</taxon>
        <taxon>Lophotrochozoa</taxon>
        <taxon>Mollusca</taxon>
        <taxon>Bivalvia</taxon>
        <taxon>Autobranchia</taxon>
        <taxon>Pteriomorphia</taxon>
        <taxon>Mytilida</taxon>
        <taxon>Mytiloidea</taxon>
        <taxon>Mytilidae</taxon>
        <taxon>Mytilinae</taxon>
        <taxon>Mytilus</taxon>
    </lineage>
</organism>
<keyword evidence="5" id="KW-0645">Protease</keyword>
<evidence type="ECO:0000259" key="14">
    <source>
        <dbReference type="SMART" id="SM00645"/>
    </source>
</evidence>
<feature type="region of interest" description="Disordered" evidence="13">
    <location>
        <begin position="293"/>
        <end position="312"/>
    </location>
</feature>
<dbReference type="SUPFAM" id="SSF54001">
    <property type="entry name" value="Cysteine proteinases"/>
    <property type="match status" value="1"/>
</dbReference>
<evidence type="ECO:0000256" key="13">
    <source>
        <dbReference type="SAM" id="MobiDB-lite"/>
    </source>
</evidence>
<evidence type="ECO:0000256" key="2">
    <source>
        <dbReference type="ARBA" id="ARBA00008455"/>
    </source>
</evidence>
<comment type="cofactor">
    <cofactor evidence="1">
        <name>chloride</name>
        <dbReference type="ChEBI" id="CHEBI:17996"/>
    </cofactor>
</comment>
<dbReference type="Gene3D" id="1.20.5.340">
    <property type="match status" value="1"/>
</dbReference>
<dbReference type="InterPro" id="IPR038765">
    <property type="entry name" value="Papain-like_cys_pep_sf"/>
</dbReference>
<evidence type="ECO:0000313" key="15">
    <source>
        <dbReference type="EMBL" id="CAC5415990.1"/>
    </source>
</evidence>
<evidence type="ECO:0000313" key="16">
    <source>
        <dbReference type="Proteomes" id="UP000507470"/>
    </source>
</evidence>
<evidence type="ECO:0000256" key="11">
    <source>
        <dbReference type="ARBA" id="ARBA00032961"/>
    </source>
</evidence>
<evidence type="ECO:0000256" key="5">
    <source>
        <dbReference type="ARBA" id="ARBA00022670"/>
    </source>
</evidence>
<evidence type="ECO:0000256" key="4">
    <source>
        <dbReference type="ARBA" id="ARBA00014709"/>
    </source>
</evidence>
<evidence type="ECO:0000256" key="9">
    <source>
        <dbReference type="ARBA" id="ARBA00029779"/>
    </source>
</evidence>
<comment type="similarity">
    <text evidence="2">Belongs to the peptidase C1 family.</text>
</comment>
<keyword evidence="6 15" id="KW-0378">Hydrolase</keyword>
<dbReference type="PANTHER" id="PTHR12411">
    <property type="entry name" value="CYSTEINE PROTEASE FAMILY C1-RELATED"/>
    <property type="match status" value="1"/>
</dbReference>
<evidence type="ECO:0000256" key="7">
    <source>
        <dbReference type="ARBA" id="ARBA00022807"/>
    </source>
</evidence>
<dbReference type="Pfam" id="PF00112">
    <property type="entry name" value="Peptidase_C1"/>
    <property type="match status" value="1"/>
</dbReference>
<proteinExistence type="inferred from homology"/>
<sequence>MASRKDQKSRNEKSTAEILNESRNVLYGDSSDISTLMNNVLTLLNKMDIRLSSIEKNTGKNTSTLTQMNDKLTSITARVITAEKDIFDVKTRVSDLESNSQGTSNIFDEVKKKTDHLEKGFDKIKEDYLRLDTSRCRIAEDFIKLQRENDDMKKKLTDIQCRAMKYNLIFTGLSEHRNENIEDKLRSFLYHEMKIDQRIEFSNVHRFGRRSENGTRPIVAKFLYFSDLEMVKKAGKNLKGSDYGVNEQFPPEIEQRRRRLYPIMKEERRKLAKVVLNRDKLYVNDELVNPDVYESESTPVDPRQSTSRPQKRPRLCRANDLFICNGRIGDDEGKGQLTCKNVSVVDYVIGSANFLTLLQNFSILETSKLFSDAHTPLSLSLCIYENEKRNHLKKGNFTPTEEVKKWDIENVDTFIENIDKTHTDIILTELESVNIQDVNHNCVNSIVKRTCDVLVDAAKTTFGTYMKCDKQKNVKINASKPWFDEDCRTARKKFKKSKRKLKPFVNGDTPANCTYEDLRGEWLFKVGSGGNDRTLKCDSFDMMTTLKVKLYFPDYAVDQNGNKGFWTLIYNQGFEVVIAGRKYFAFSMYKKDGKNITSMCDQTFPGWSHDVFDRDWSCFSGMKMSSVAPKTYQLPDNKGLYGDILYKTDHSFIKKINQHQKSWQAVHYPEYEKMTVEDMIKRAGGRKSRIIGRPKPARPTREQTLKAQSLPDSFDWRNVGGMNYVSPIRNQLSCGSCYAFGSLAMNEARVRIMTNGTKTPVFSTQDIVECSEYSQGCDGGFPYLIGGKYAEDFGLVAESCNPYTGKDGQCKTKTSCPRQYATKYEYIGGFYGA</sequence>
<dbReference type="InterPro" id="IPR000668">
    <property type="entry name" value="Peptidase_C1A_C"/>
</dbReference>
<dbReference type="Gene3D" id="3.30.70.1820">
    <property type="entry name" value="L1 transposable element, RRM domain"/>
    <property type="match status" value="1"/>
</dbReference>
<dbReference type="Proteomes" id="UP000507470">
    <property type="component" value="Unassembled WGS sequence"/>
</dbReference>
<keyword evidence="16" id="KW-1185">Reference proteome</keyword>
<dbReference type="FunFam" id="2.40.128.80:FF:000003">
    <property type="entry name" value="Cathepsin C"/>
    <property type="match status" value="1"/>
</dbReference>